<keyword evidence="4" id="KW-1185">Reference proteome</keyword>
<dbReference type="GO" id="GO:0016787">
    <property type="term" value="F:hydrolase activity"/>
    <property type="evidence" value="ECO:0007669"/>
    <property type="project" value="UniProtKB-KW"/>
</dbReference>
<sequence>MAQPMDRAFSLDDVDDLDGLFARRQRAATEAMEQGQPERGIAYGSLPGERLNLFRPAGGAGANAPVLVFIHGGFWKSLDADLFSFIAPAFAARGSLVAVIDYPLMPATRMADVVASCRRSVAWLHANAAGLGGDPERIFVSGNSAGGHLVVELLDAPELAGKVAGGLAISGIYDLEPVTRSFQNDDLQLTAEEVARFSPLRREVDLHAPLRVTVGGDETGEFLRQSSEMAQKVGAPSMVVPGTNHVTVLLDALAVEGHPLHGFLCEMMDAA</sequence>
<protein>
    <submittedName>
        <fullName evidence="3">Alpha/beta hydrolase</fullName>
    </submittedName>
</protein>
<evidence type="ECO:0000256" key="1">
    <source>
        <dbReference type="ARBA" id="ARBA00022801"/>
    </source>
</evidence>
<dbReference type="Pfam" id="PF20434">
    <property type="entry name" value="BD-FAE"/>
    <property type="match status" value="1"/>
</dbReference>
<name>A0ABU3DKR2_9RHOB</name>
<evidence type="ECO:0000313" key="3">
    <source>
        <dbReference type="EMBL" id="MDT0684305.1"/>
    </source>
</evidence>
<evidence type="ECO:0000259" key="2">
    <source>
        <dbReference type="Pfam" id="PF20434"/>
    </source>
</evidence>
<dbReference type="PANTHER" id="PTHR48081">
    <property type="entry name" value="AB HYDROLASE SUPERFAMILY PROTEIN C4A8.06C"/>
    <property type="match status" value="1"/>
</dbReference>
<dbReference type="Gene3D" id="3.40.50.1820">
    <property type="entry name" value="alpha/beta hydrolase"/>
    <property type="match status" value="1"/>
</dbReference>
<accession>A0ABU3DKR2</accession>
<dbReference type="EMBL" id="JAVRHL010000004">
    <property type="protein sequence ID" value="MDT0684305.1"/>
    <property type="molecule type" value="Genomic_DNA"/>
</dbReference>
<dbReference type="InterPro" id="IPR050300">
    <property type="entry name" value="GDXG_lipolytic_enzyme"/>
</dbReference>
<dbReference type="PANTHER" id="PTHR48081:SF33">
    <property type="entry name" value="KYNURENINE FORMAMIDASE"/>
    <property type="match status" value="1"/>
</dbReference>
<evidence type="ECO:0000313" key="4">
    <source>
        <dbReference type="Proteomes" id="UP001265259"/>
    </source>
</evidence>
<dbReference type="InterPro" id="IPR049492">
    <property type="entry name" value="BD-FAE-like_dom"/>
</dbReference>
<feature type="domain" description="BD-FAE-like" evidence="2">
    <location>
        <begin position="52"/>
        <end position="150"/>
    </location>
</feature>
<dbReference type="SUPFAM" id="SSF53474">
    <property type="entry name" value="alpha/beta-Hydrolases"/>
    <property type="match status" value="1"/>
</dbReference>
<gene>
    <name evidence="3" type="ORF">RM543_16605</name>
</gene>
<keyword evidence="1 3" id="KW-0378">Hydrolase</keyword>
<organism evidence="3 4">
    <name type="scientific">Tropicimonas omnivorans</name>
    <dbReference type="NCBI Taxonomy" id="3075590"/>
    <lineage>
        <taxon>Bacteria</taxon>
        <taxon>Pseudomonadati</taxon>
        <taxon>Pseudomonadota</taxon>
        <taxon>Alphaproteobacteria</taxon>
        <taxon>Rhodobacterales</taxon>
        <taxon>Roseobacteraceae</taxon>
        <taxon>Tropicimonas</taxon>
    </lineage>
</organism>
<comment type="caution">
    <text evidence="3">The sequence shown here is derived from an EMBL/GenBank/DDBJ whole genome shotgun (WGS) entry which is preliminary data.</text>
</comment>
<dbReference type="Proteomes" id="UP001265259">
    <property type="component" value="Unassembled WGS sequence"/>
</dbReference>
<proteinExistence type="predicted"/>
<reference evidence="3 4" key="1">
    <citation type="submission" date="2023-09" db="EMBL/GenBank/DDBJ databases">
        <authorList>
            <person name="Rey-Velasco X."/>
        </authorList>
    </citation>
    <scope>NUCLEOTIDE SEQUENCE [LARGE SCALE GENOMIC DNA]</scope>
    <source>
        <strain evidence="3 4">F158</strain>
    </source>
</reference>
<dbReference type="InterPro" id="IPR029058">
    <property type="entry name" value="AB_hydrolase_fold"/>
</dbReference>
<dbReference type="RefSeq" id="WP_311693667.1">
    <property type="nucleotide sequence ID" value="NZ_JAVRHL010000004.1"/>
</dbReference>